<protein>
    <submittedName>
        <fullName evidence="1">Uncharacterized protein</fullName>
    </submittedName>
</protein>
<dbReference type="EMBL" id="LRGB01001581">
    <property type="protein sequence ID" value="KZS11468.1"/>
    <property type="molecule type" value="Genomic_DNA"/>
</dbReference>
<gene>
    <name evidence="1" type="ORF">APZ42_024278</name>
</gene>
<proteinExistence type="predicted"/>
<dbReference type="AlphaFoldDB" id="A0A164ULC1"/>
<dbReference type="GO" id="GO:0006979">
    <property type="term" value="P:response to oxidative stress"/>
    <property type="evidence" value="ECO:0007669"/>
    <property type="project" value="InterPro"/>
</dbReference>
<dbReference type="Proteomes" id="UP000076858">
    <property type="component" value="Unassembled WGS sequence"/>
</dbReference>
<dbReference type="SUPFAM" id="SSF48113">
    <property type="entry name" value="Heme-dependent peroxidases"/>
    <property type="match status" value="1"/>
</dbReference>
<keyword evidence="2" id="KW-1185">Reference proteome</keyword>
<dbReference type="InterPro" id="IPR010255">
    <property type="entry name" value="Haem_peroxidase_sf"/>
</dbReference>
<evidence type="ECO:0000313" key="1">
    <source>
        <dbReference type="EMBL" id="KZS11468.1"/>
    </source>
</evidence>
<dbReference type="GO" id="GO:0020037">
    <property type="term" value="F:heme binding"/>
    <property type="evidence" value="ECO:0007669"/>
    <property type="project" value="InterPro"/>
</dbReference>
<sequence length="309" mass="35295">MEALGDCLVAPTQVIDVIRQITKRNRSLIHRQSGTIAIETIQPLLFLSWGQFRDEDLTDTCSTKGAVKGSNLLERPYLNKQMGDLYYHTSRVRCPNKGLWEELAEHLKLRPLKLYNKESVARVSNEFSTAAYRSGHSTLQMFVSHVYDCMNLSHSFYSNYSTIVKQDLMERRGAVLIAHSWSKLQPVCFVMFGKQNAVECGNALESWIRPSPFKRKRGQLRSLSPTGHQGHRSALQNCKTLYRVRLLDLWTIILLSINICAWNGDGFWYETTLTKIGFTSGEFQIRNKSLLRVLYEKGDAMGAIHGDSR</sequence>
<name>A0A164ULC1_9CRUS</name>
<comment type="caution">
    <text evidence="1">The sequence shown here is derived from an EMBL/GenBank/DDBJ whole genome shotgun (WGS) entry which is preliminary data.</text>
</comment>
<accession>A0A164ULC1</accession>
<organism evidence="1 2">
    <name type="scientific">Daphnia magna</name>
    <dbReference type="NCBI Taxonomy" id="35525"/>
    <lineage>
        <taxon>Eukaryota</taxon>
        <taxon>Metazoa</taxon>
        <taxon>Ecdysozoa</taxon>
        <taxon>Arthropoda</taxon>
        <taxon>Crustacea</taxon>
        <taxon>Branchiopoda</taxon>
        <taxon>Diplostraca</taxon>
        <taxon>Cladocera</taxon>
        <taxon>Anomopoda</taxon>
        <taxon>Daphniidae</taxon>
        <taxon>Daphnia</taxon>
    </lineage>
</organism>
<dbReference type="GO" id="GO:0004601">
    <property type="term" value="F:peroxidase activity"/>
    <property type="evidence" value="ECO:0007669"/>
    <property type="project" value="InterPro"/>
</dbReference>
<evidence type="ECO:0000313" key="2">
    <source>
        <dbReference type="Proteomes" id="UP000076858"/>
    </source>
</evidence>
<reference evidence="1 2" key="1">
    <citation type="submission" date="2016-03" db="EMBL/GenBank/DDBJ databases">
        <title>EvidentialGene: Evidence-directed Construction of Genes on Genomes.</title>
        <authorList>
            <person name="Gilbert D.G."/>
            <person name="Choi J.-H."/>
            <person name="Mockaitis K."/>
            <person name="Colbourne J."/>
            <person name="Pfrender M."/>
        </authorList>
    </citation>
    <scope>NUCLEOTIDE SEQUENCE [LARGE SCALE GENOMIC DNA]</scope>
    <source>
        <strain evidence="1 2">Xinb3</strain>
        <tissue evidence="1">Complete organism</tissue>
    </source>
</reference>